<dbReference type="Gene3D" id="2.30.33.40">
    <property type="entry name" value="GroES chaperonin"/>
    <property type="match status" value="1"/>
</dbReference>
<keyword evidence="1" id="KW-0143">Chaperone</keyword>
<proteinExistence type="predicted"/>
<dbReference type="InterPro" id="IPR037124">
    <property type="entry name" value="Chaperonin_GroES_sf"/>
</dbReference>
<dbReference type="Pfam" id="PF00166">
    <property type="entry name" value="Cpn10"/>
    <property type="match status" value="1"/>
</dbReference>
<name>A0A221S3Z5_9VIRU</name>
<dbReference type="InterPro" id="IPR020818">
    <property type="entry name" value="Chaperonin_GroES"/>
</dbReference>
<evidence type="ECO:0000256" key="1">
    <source>
        <dbReference type="ARBA" id="ARBA00023186"/>
    </source>
</evidence>
<dbReference type="GO" id="GO:0044183">
    <property type="term" value="F:protein folding chaperone"/>
    <property type="evidence" value="ECO:0007669"/>
    <property type="project" value="InterPro"/>
</dbReference>
<protein>
    <submittedName>
        <fullName evidence="2">Co-chaperonin GroES</fullName>
    </submittedName>
</protein>
<reference evidence="2" key="1">
    <citation type="submission" date="2016-03" db="EMBL/GenBank/DDBJ databases">
        <title>Novel chaperonins are prevalent in the virioplankton and link to viral biology and ecology.</title>
        <authorList>
            <person name="Marine R.L."/>
            <person name="Nasko D.J."/>
            <person name="Polson S.W."/>
            <person name="Wommack K.E."/>
        </authorList>
    </citation>
    <scope>NUCLEOTIDE SEQUENCE</scope>
</reference>
<gene>
    <name evidence="2" type="primary">groES</name>
</gene>
<accession>A0A221S3Z5</accession>
<dbReference type="SUPFAM" id="SSF50129">
    <property type="entry name" value="GroES-like"/>
    <property type="match status" value="1"/>
</dbReference>
<evidence type="ECO:0000313" key="2">
    <source>
        <dbReference type="EMBL" id="ASN63669.1"/>
    </source>
</evidence>
<sequence length="85" mass="9426">MQAINFYLIVEKIKSAPSVVGGLELTESQNKDVRYLKGKVVSVGSEVIGICEDDIVWYDKHAGNGIDIDNKLYKVIKNTDVVIVE</sequence>
<dbReference type="GO" id="GO:0005524">
    <property type="term" value="F:ATP binding"/>
    <property type="evidence" value="ECO:0007669"/>
    <property type="project" value="InterPro"/>
</dbReference>
<dbReference type="EMBL" id="KU971075">
    <property type="protein sequence ID" value="ASN63669.1"/>
    <property type="molecule type" value="Genomic_DNA"/>
</dbReference>
<organism evidence="2">
    <name type="scientific">uncultured virus</name>
    <dbReference type="NCBI Taxonomy" id="340016"/>
    <lineage>
        <taxon>Viruses</taxon>
        <taxon>environmental samples</taxon>
    </lineage>
</organism>
<dbReference type="InterPro" id="IPR011032">
    <property type="entry name" value="GroES-like_sf"/>
</dbReference>
<dbReference type="SMART" id="SM00883">
    <property type="entry name" value="Cpn10"/>
    <property type="match status" value="1"/>
</dbReference>